<evidence type="ECO:0000256" key="4">
    <source>
        <dbReference type="ARBA" id="ARBA00022833"/>
    </source>
</evidence>
<dbReference type="GO" id="GO:0000981">
    <property type="term" value="F:DNA-binding transcription factor activity, RNA polymerase II-specific"/>
    <property type="evidence" value="ECO:0007669"/>
    <property type="project" value="TreeGrafter"/>
</dbReference>
<feature type="domain" description="C2H2-type" evidence="7">
    <location>
        <begin position="347"/>
        <end position="375"/>
    </location>
</feature>
<feature type="domain" description="C2H2-type" evidence="7">
    <location>
        <begin position="435"/>
        <end position="463"/>
    </location>
</feature>
<keyword evidence="4" id="KW-0862">Zinc</keyword>
<feature type="domain" description="C2H2-type" evidence="7">
    <location>
        <begin position="391"/>
        <end position="419"/>
    </location>
</feature>
<sequence>MALINHECPACKVTLENNKDLMNHRCRIVTNAIPGACCNFENDTPSNCFESQVSRMDVFLDQYIDKRFETRNNLFPVGQDRSISKISEVICKNANESFENPDFFSALCELDSFFDSNSKQQSTVEECRSEQTIPRGEHPLPSFAPSIPHKNFYEYPTNSTYDCCVEHGILNQASYDIHYQNSRFERHSDSNSQQQITIEGGSKSEQNISKNHQPIHSYTFPGPYDKNFYGIPPDLMYSIQDRLEDIIPNDRRLIETATENSPNSNMISFVSLDKHSERRKYNLDRSISIVLPNDSTCVSNSAVDDRLIRENKKLQMILEDSVLKDISFEENESHNRANSRSSDDKPFKCRICCYGLTTKGSLKRHLINIHKLEESQWCKMIDSESLDNTPFKCQICGKGFTTKRSLIKHLINIHKLEESQWRKIIGSESLDNTPFKCQICGLRVSTKQVLYSHLRTVHKFESNFKCEVCERTFWLKNDLENHMLTYANNHVEKSIDFS</sequence>
<dbReference type="Gene3D" id="3.30.160.60">
    <property type="entry name" value="Classic Zinc Finger"/>
    <property type="match status" value="3"/>
</dbReference>
<dbReference type="InterPro" id="IPR036236">
    <property type="entry name" value="Znf_C2H2_sf"/>
</dbReference>
<feature type="compositionally biased region" description="Polar residues" evidence="6">
    <location>
        <begin position="190"/>
        <end position="209"/>
    </location>
</feature>
<dbReference type="PANTHER" id="PTHR24409">
    <property type="entry name" value="ZINC FINGER PROTEIN 142"/>
    <property type="match status" value="1"/>
</dbReference>
<protein>
    <recommendedName>
        <fullName evidence="7">C2H2-type domain-containing protein</fullName>
    </recommendedName>
</protein>
<evidence type="ECO:0000259" key="7">
    <source>
        <dbReference type="PROSITE" id="PS50157"/>
    </source>
</evidence>
<dbReference type="GO" id="GO:0008270">
    <property type="term" value="F:zinc ion binding"/>
    <property type="evidence" value="ECO:0007669"/>
    <property type="project" value="UniProtKB-KW"/>
</dbReference>
<evidence type="ECO:0000256" key="5">
    <source>
        <dbReference type="PROSITE-ProRule" id="PRU00042"/>
    </source>
</evidence>
<keyword evidence="3 5" id="KW-0863">Zinc-finger</keyword>
<dbReference type="Pfam" id="PF00096">
    <property type="entry name" value="zf-C2H2"/>
    <property type="match status" value="2"/>
</dbReference>
<evidence type="ECO:0000313" key="9">
    <source>
        <dbReference type="Proteomes" id="UP000887013"/>
    </source>
</evidence>
<accession>A0A8X6P7M9</accession>
<dbReference type="Proteomes" id="UP000887013">
    <property type="component" value="Unassembled WGS sequence"/>
</dbReference>
<dbReference type="PROSITE" id="PS00028">
    <property type="entry name" value="ZINC_FINGER_C2H2_1"/>
    <property type="match status" value="3"/>
</dbReference>
<dbReference type="SMART" id="SM00355">
    <property type="entry name" value="ZnF_C2H2"/>
    <property type="match status" value="4"/>
</dbReference>
<evidence type="ECO:0000256" key="3">
    <source>
        <dbReference type="ARBA" id="ARBA00022771"/>
    </source>
</evidence>
<organism evidence="8 9">
    <name type="scientific">Nephila pilipes</name>
    <name type="common">Giant wood spider</name>
    <name type="synonym">Nephila maculata</name>
    <dbReference type="NCBI Taxonomy" id="299642"/>
    <lineage>
        <taxon>Eukaryota</taxon>
        <taxon>Metazoa</taxon>
        <taxon>Ecdysozoa</taxon>
        <taxon>Arthropoda</taxon>
        <taxon>Chelicerata</taxon>
        <taxon>Arachnida</taxon>
        <taxon>Araneae</taxon>
        <taxon>Araneomorphae</taxon>
        <taxon>Entelegynae</taxon>
        <taxon>Araneoidea</taxon>
        <taxon>Nephilidae</taxon>
        <taxon>Nephila</taxon>
    </lineage>
</organism>
<name>A0A8X6P7M9_NEPPI</name>
<feature type="region of interest" description="Disordered" evidence="6">
    <location>
        <begin position="185"/>
        <end position="209"/>
    </location>
</feature>
<keyword evidence="9" id="KW-1185">Reference proteome</keyword>
<dbReference type="FunFam" id="3.30.160.60:FF:000100">
    <property type="entry name" value="Zinc finger 45-like"/>
    <property type="match status" value="1"/>
</dbReference>
<dbReference type="AlphaFoldDB" id="A0A8X6P7M9"/>
<keyword evidence="2" id="KW-0677">Repeat</keyword>
<evidence type="ECO:0000256" key="1">
    <source>
        <dbReference type="ARBA" id="ARBA00022723"/>
    </source>
</evidence>
<dbReference type="GO" id="GO:0000977">
    <property type="term" value="F:RNA polymerase II transcription regulatory region sequence-specific DNA binding"/>
    <property type="evidence" value="ECO:0007669"/>
    <property type="project" value="TreeGrafter"/>
</dbReference>
<evidence type="ECO:0000256" key="6">
    <source>
        <dbReference type="SAM" id="MobiDB-lite"/>
    </source>
</evidence>
<reference evidence="8" key="1">
    <citation type="submission" date="2020-08" db="EMBL/GenBank/DDBJ databases">
        <title>Multicomponent nature underlies the extraordinary mechanical properties of spider dragline silk.</title>
        <authorList>
            <person name="Kono N."/>
            <person name="Nakamura H."/>
            <person name="Mori M."/>
            <person name="Yoshida Y."/>
            <person name="Ohtoshi R."/>
            <person name="Malay A.D."/>
            <person name="Moran D.A.P."/>
            <person name="Tomita M."/>
            <person name="Numata K."/>
            <person name="Arakawa K."/>
        </authorList>
    </citation>
    <scope>NUCLEOTIDE SEQUENCE</scope>
</reference>
<dbReference type="PANTHER" id="PTHR24409:SF295">
    <property type="entry name" value="AZ2-RELATED"/>
    <property type="match status" value="1"/>
</dbReference>
<comment type="caution">
    <text evidence="8">The sequence shown here is derived from an EMBL/GenBank/DDBJ whole genome shotgun (WGS) entry which is preliminary data.</text>
</comment>
<dbReference type="GO" id="GO:0005634">
    <property type="term" value="C:nucleus"/>
    <property type="evidence" value="ECO:0007669"/>
    <property type="project" value="TreeGrafter"/>
</dbReference>
<keyword evidence="1" id="KW-0479">Metal-binding</keyword>
<dbReference type="SUPFAM" id="SSF57667">
    <property type="entry name" value="beta-beta-alpha zinc fingers"/>
    <property type="match status" value="2"/>
</dbReference>
<proteinExistence type="predicted"/>
<dbReference type="PROSITE" id="PS50157">
    <property type="entry name" value="ZINC_FINGER_C2H2_2"/>
    <property type="match status" value="4"/>
</dbReference>
<dbReference type="InterPro" id="IPR013087">
    <property type="entry name" value="Znf_C2H2_type"/>
</dbReference>
<feature type="domain" description="C2H2-type" evidence="7">
    <location>
        <begin position="464"/>
        <end position="495"/>
    </location>
</feature>
<evidence type="ECO:0000313" key="8">
    <source>
        <dbReference type="EMBL" id="GFT51868.1"/>
    </source>
</evidence>
<dbReference type="OrthoDB" id="6417226at2759"/>
<gene>
    <name evidence="8" type="ORF">NPIL_491391</name>
</gene>
<evidence type="ECO:0000256" key="2">
    <source>
        <dbReference type="ARBA" id="ARBA00022737"/>
    </source>
</evidence>
<dbReference type="EMBL" id="BMAW01017031">
    <property type="protein sequence ID" value="GFT51868.1"/>
    <property type="molecule type" value="Genomic_DNA"/>
</dbReference>